<sequence length="301" mass="34265">MVNKLLLFLFLISPLLSNSQQYVDLLNISYYKSGDTNFTNSSKSTSISIFDSKITLPIVLNEKTALITGFDFNIKKLQLFPNSNFSNLYYTRLKLGFATDHSDKWIGTYVLLPILSSDYKNISSDDIYLGGIAVWTYKKRKNFNYKFGLYTGNEAFGFYITPLVGIYYISPNSGFEISALIPGLFDVNFGVSNKTRLGIDYKGNSETFKIQNDKALTTYLENNSLEFSSYLQNNSLDKNLLLRLKIGYSTNSYDVYAVDDKINLSITPFKFGNNRTKLNSELDYSAFLKVEAIYRFPISSK</sequence>
<dbReference type="RefSeq" id="WP_074722738.1">
    <property type="nucleotide sequence ID" value="NZ_CBCRVS010000018.1"/>
</dbReference>
<keyword evidence="1" id="KW-0732">Signal</keyword>
<dbReference type="InterPro" id="IPR046235">
    <property type="entry name" value="DUF6268"/>
</dbReference>
<gene>
    <name evidence="3" type="ORF">SAMN05444355_10413</name>
</gene>
<dbReference type="AlphaFoldDB" id="A0A1H9IHN7"/>
<dbReference type="Proteomes" id="UP000183658">
    <property type="component" value="Unassembled WGS sequence"/>
</dbReference>
<evidence type="ECO:0000256" key="1">
    <source>
        <dbReference type="SAM" id="SignalP"/>
    </source>
</evidence>
<evidence type="ECO:0000259" key="2">
    <source>
        <dbReference type="Pfam" id="PF19783"/>
    </source>
</evidence>
<organism evidence="3 4">
    <name type="scientific">Flavobacterium frigoris</name>
    <dbReference type="NCBI Taxonomy" id="229204"/>
    <lineage>
        <taxon>Bacteria</taxon>
        <taxon>Pseudomonadati</taxon>
        <taxon>Bacteroidota</taxon>
        <taxon>Flavobacteriia</taxon>
        <taxon>Flavobacteriales</taxon>
        <taxon>Flavobacteriaceae</taxon>
        <taxon>Flavobacterium</taxon>
    </lineage>
</organism>
<feature type="domain" description="DUF6268" evidence="2">
    <location>
        <begin position="29"/>
        <end position="251"/>
    </location>
</feature>
<dbReference type="OrthoDB" id="1488805at2"/>
<keyword evidence="4" id="KW-1185">Reference proteome</keyword>
<protein>
    <recommendedName>
        <fullName evidence="2">DUF6268 domain-containing protein</fullName>
    </recommendedName>
</protein>
<feature type="chain" id="PRO_5010205621" description="DUF6268 domain-containing protein" evidence="1">
    <location>
        <begin position="20"/>
        <end position="301"/>
    </location>
</feature>
<evidence type="ECO:0000313" key="4">
    <source>
        <dbReference type="Proteomes" id="UP000183658"/>
    </source>
</evidence>
<proteinExistence type="predicted"/>
<evidence type="ECO:0000313" key="3">
    <source>
        <dbReference type="EMBL" id="SEQ74079.1"/>
    </source>
</evidence>
<dbReference type="Pfam" id="PF19783">
    <property type="entry name" value="DUF6268"/>
    <property type="match status" value="1"/>
</dbReference>
<name>A0A1H9IHN7_FLAFI</name>
<reference evidence="4" key="1">
    <citation type="submission" date="2016-10" db="EMBL/GenBank/DDBJ databases">
        <authorList>
            <person name="Varghese N."/>
            <person name="Submissions S."/>
        </authorList>
    </citation>
    <scope>NUCLEOTIDE SEQUENCE [LARGE SCALE GENOMIC DNA]</scope>
    <source>
        <strain evidence="4">DSM 15719</strain>
    </source>
</reference>
<accession>A0A1H9IHN7</accession>
<dbReference type="EMBL" id="FOFZ01000004">
    <property type="protein sequence ID" value="SEQ74079.1"/>
    <property type="molecule type" value="Genomic_DNA"/>
</dbReference>
<feature type="signal peptide" evidence="1">
    <location>
        <begin position="1"/>
        <end position="19"/>
    </location>
</feature>